<dbReference type="PANTHER" id="PTHR43790">
    <property type="entry name" value="CARBOHYDRATE TRANSPORT ATP-BINDING PROTEIN MG119-RELATED"/>
    <property type="match status" value="1"/>
</dbReference>
<dbReference type="SUPFAM" id="SSF52540">
    <property type="entry name" value="P-loop containing nucleoside triphosphate hydrolases"/>
    <property type="match status" value="2"/>
</dbReference>
<dbReference type="EMBL" id="BOMV01000039">
    <property type="protein sequence ID" value="GIE95935.1"/>
    <property type="molecule type" value="Genomic_DNA"/>
</dbReference>
<dbReference type="FunFam" id="3.40.50.300:FF:000127">
    <property type="entry name" value="Ribose import ATP-binding protein RbsA"/>
    <property type="match status" value="1"/>
</dbReference>
<keyword evidence="9" id="KW-0472">Membrane</keyword>
<keyword evidence="8" id="KW-1278">Translocase</keyword>
<evidence type="ECO:0000313" key="12">
    <source>
        <dbReference type="EMBL" id="GIE95935.1"/>
    </source>
</evidence>
<evidence type="ECO:0000313" key="13">
    <source>
        <dbReference type="Proteomes" id="UP000636960"/>
    </source>
</evidence>
<comment type="caution">
    <text evidence="12">The sequence shown here is derived from an EMBL/GenBank/DDBJ whole genome shotgun (WGS) entry which is preliminary data.</text>
</comment>
<dbReference type="InterPro" id="IPR017871">
    <property type="entry name" value="ABC_transporter-like_CS"/>
</dbReference>
<evidence type="ECO:0000256" key="9">
    <source>
        <dbReference type="ARBA" id="ARBA00023136"/>
    </source>
</evidence>
<dbReference type="AlphaFoldDB" id="A0A919JYQ3"/>
<keyword evidence="5" id="KW-0677">Repeat</keyword>
<accession>A0A919JYQ3</accession>
<feature type="domain" description="ABC transporter" evidence="11">
    <location>
        <begin position="26"/>
        <end position="262"/>
    </location>
</feature>
<dbReference type="InterPro" id="IPR027417">
    <property type="entry name" value="P-loop_NTPase"/>
</dbReference>
<feature type="domain" description="ABC transporter" evidence="11">
    <location>
        <begin position="277"/>
        <end position="519"/>
    </location>
</feature>
<feature type="region of interest" description="Disordered" evidence="10">
    <location>
        <begin position="1"/>
        <end position="24"/>
    </location>
</feature>
<organism evidence="12 13">
    <name type="scientific">Paractinoplanes rishiriensis</name>
    <dbReference type="NCBI Taxonomy" id="1050105"/>
    <lineage>
        <taxon>Bacteria</taxon>
        <taxon>Bacillati</taxon>
        <taxon>Actinomycetota</taxon>
        <taxon>Actinomycetes</taxon>
        <taxon>Micromonosporales</taxon>
        <taxon>Micromonosporaceae</taxon>
        <taxon>Paractinoplanes</taxon>
    </lineage>
</organism>
<dbReference type="CDD" id="cd03216">
    <property type="entry name" value="ABC_Carb_Monos_I"/>
    <property type="match status" value="1"/>
</dbReference>
<evidence type="ECO:0000256" key="3">
    <source>
        <dbReference type="ARBA" id="ARBA00022475"/>
    </source>
</evidence>
<evidence type="ECO:0000256" key="2">
    <source>
        <dbReference type="ARBA" id="ARBA00022448"/>
    </source>
</evidence>
<keyword evidence="4" id="KW-0762">Sugar transport</keyword>
<evidence type="ECO:0000256" key="7">
    <source>
        <dbReference type="ARBA" id="ARBA00022840"/>
    </source>
</evidence>
<dbReference type="PANTHER" id="PTHR43790:SF3">
    <property type="entry name" value="D-ALLOSE IMPORT ATP-BINDING PROTEIN ALSA-RELATED"/>
    <property type="match status" value="1"/>
</dbReference>
<evidence type="ECO:0000256" key="6">
    <source>
        <dbReference type="ARBA" id="ARBA00022741"/>
    </source>
</evidence>
<dbReference type="SMART" id="SM00382">
    <property type="entry name" value="AAA"/>
    <property type="match status" value="2"/>
</dbReference>
<evidence type="ECO:0000256" key="4">
    <source>
        <dbReference type="ARBA" id="ARBA00022597"/>
    </source>
</evidence>
<keyword evidence="7 12" id="KW-0067">ATP-binding</keyword>
<sequence length="519" mass="56529">MAETMKDITSPRRPDGPGSGADRPAVEMSGIYKSFSGVPVLQGVDFEVRAGEVHALAGGNGAGKSTLMKILQGVYSMDAGEIRIDGEPARLSSIHDARAAGVGMVFQEFSLVPTLTVAQNVFLAAEPMGRLGMINDREAVRRTREVFAGMHVEVDVTARVQDLSTAYWQLTEIAKALAQDARILIMDEPTASLAKHETEALFELVERLKARGIAIIYISHRMEEVYRIADRITILRDGGRLFTKSLKEVTREEIVEGIVGQKIEGELEYKERAPRGTREVLLEAQGLNAGRRVRDVSFQLHKGEILGLAGLMGSGRTELARILFGIDKLDSGEVRLHGRRVDLGNPRDAAAVGIALIPEDRREQGLVLDHSVRDNLLLPLLSRLKAGPLISDRRGNELARSLIQRFSVKVANMAKPVRVLSGGNQQKVVIAKWLGTEPEVLVMDEPTAGVDIGTKSEILDMIRNLADEGKGVIVISSEYPELLAVSDRVVVIKDGAVLTVLDRGDIPDEESLQLAVQGV</sequence>
<dbReference type="PROSITE" id="PS00211">
    <property type="entry name" value="ABC_TRANSPORTER_1"/>
    <property type="match status" value="1"/>
</dbReference>
<keyword evidence="2" id="KW-0813">Transport</keyword>
<keyword evidence="6" id="KW-0547">Nucleotide-binding</keyword>
<evidence type="ECO:0000256" key="8">
    <source>
        <dbReference type="ARBA" id="ARBA00022967"/>
    </source>
</evidence>
<dbReference type="Proteomes" id="UP000636960">
    <property type="component" value="Unassembled WGS sequence"/>
</dbReference>
<dbReference type="GO" id="GO:0005524">
    <property type="term" value="F:ATP binding"/>
    <property type="evidence" value="ECO:0007669"/>
    <property type="project" value="UniProtKB-KW"/>
</dbReference>
<dbReference type="Pfam" id="PF00005">
    <property type="entry name" value="ABC_tran"/>
    <property type="match status" value="2"/>
</dbReference>
<dbReference type="PROSITE" id="PS50893">
    <property type="entry name" value="ABC_TRANSPORTER_2"/>
    <property type="match status" value="2"/>
</dbReference>
<proteinExistence type="predicted"/>
<evidence type="ECO:0000256" key="5">
    <source>
        <dbReference type="ARBA" id="ARBA00022737"/>
    </source>
</evidence>
<dbReference type="InterPro" id="IPR050107">
    <property type="entry name" value="ABC_carbohydrate_import_ATPase"/>
</dbReference>
<dbReference type="RefSeq" id="WP_203782226.1">
    <property type="nucleotide sequence ID" value="NZ_BOMV01000039.1"/>
</dbReference>
<feature type="compositionally biased region" description="Basic and acidic residues" evidence="10">
    <location>
        <begin position="1"/>
        <end position="15"/>
    </location>
</feature>
<reference evidence="12" key="1">
    <citation type="submission" date="2021-01" db="EMBL/GenBank/DDBJ databases">
        <title>Whole genome shotgun sequence of Actinoplanes rishiriensis NBRC 108556.</title>
        <authorList>
            <person name="Komaki H."/>
            <person name="Tamura T."/>
        </authorList>
    </citation>
    <scope>NUCLEOTIDE SEQUENCE</scope>
    <source>
        <strain evidence="12">NBRC 108556</strain>
    </source>
</reference>
<dbReference type="CDD" id="cd03215">
    <property type="entry name" value="ABC_Carb_Monos_II"/>
    <property type="match status" value="1"/>
</dbReference>
<evidence type="ECO:0000256" key="10">
    <source>
        <dbReference type="SAM" id="MobiDB-lite"/>
    </source>
</evidence>
<gene>
    <name evidence="12" type="ORF">Ari01nite_34000</name>
</gene>
<protein>
    <submittedName>
        <fullName evidence="12">Ribose ABC transporter ATP-binding protein</fullName>
    </submittedName>
</protein>
<dbReference type="InterPro" id="IPR003439">
    <property type="entry name" value="ABC_transporter-like_ATP-bd"/>
</dbReference>
<evidence type="ECO:0000259" key="11">
    <source>
        <dbReference type="PROSITE" id="PS50893"/>
    </source>
</evidence>
<comment type="subcellular location">
    <subcellularLocation>
        <location evidence="1">Cell membrane</location>
        <topology evidence="1">Peripheral membrane protein</topology>
    </subcellularLocation>
</comment>
<dbReference type="GO" id="GO:0016887">
    <property type="term" value="F:ATP hydrolysis activity"/>
    <property type="evidence" value="ECO:0007669"/>
    <property type="project" value="InterPro"/>
</dbReference>
<keyword evidence="13" id="KW-1185">Reference proteome</keyword>
<evidence type="ECO:0000256" key="1">
    <source>
        <dbReference type="ARBA" id="ARBA00004202"/>
    </source>
</evidence>
<keyword evidence="3" id="KW-1003">Cell membrane</keyword>
<dbReference type="InterPro" id="IPR003593">
    <property type="entry name" value="AAA+_ATPase"/>
</dbReference>
<dbReference type="Gene3D" id="3.40.50.300">
    <property type="entry name" value="P-loop containing nucleotide triphosphate hydrolases"/>
    <property type="match status" value="2"/>
</dbReference>
<dbReference type="GO" id="GO:0005886">
    <property type="term" value="C:plasma membrane"/>
    <property type="evidence" value="ECO:0007669"/>
    <property type="project" value="UniProtKB-SubCell"/>
</dbReference>
<name>A0A919JYQ3_9ACTN</name>